<dbReference type="Proteomes" id="UP000317257">
    <property type="component" value="Unassembled WGS sequence"/>
</dbReference>
<name>A0A5C6GE25_METRR</name>
<accession>A0A5C6GE25</accession>
<dbReference type="EMBL" id="SBHS01000006">
    <property type="protein sequence ID" value="TWU76012.1"/>
    <property type="molecule type" value="Genomic_DNA"/>
</dbReference>
<evidence type="ECO:0000313" key="3">
    <source>
        <dbReference type="Proteomes" id="UP000317257"/>
    </source>
</evidence>
<comment type="caution">
    <text evidence="2">The sequence shown here is derived from an EMBL/GenBank/DDBJ whole genome shotgun (WGS) entry which is preliminary data.</text>
</comment>
<evidence type="ECO:0000256" key="1">
    <source>
        <dbReference type="SAM" id="SignalP"/>
    </source>
</evidence>
<sequence length="127" mass="12304">MHTTTTLSAILAASAIVQATAIASEPQITSTAVSPPSLSTGHFAHHGNGTVVTVPGLTTTSFPVLSTSSGSPVPSANSTGALTTGTGLAPVPTSSTTAVPTAGAALTTTKNSWLAMGVAIAMSSLML</sequence>
<evidence type="ECO:0000313" key="2">
    <source>
        <dbReference type="EMBL" id="TWU76012.1"/>
    </source>
</evidence>
<feature type="signal peptide" evidence="1">
    <location>
        <begin position="1"/>
        <end position="19"/>
    </location>
</feature>
<feature type="chain" id="PRO_5022664754" evidence="1">
    <location>
        <begin position="20"/>
        <end position="127"/>
    </location>
</feature>
<keyword evidence="1" id="KW-0732">Signal</keyword>
<reference evidence="3" key="1">
    <citation type="submission" date="2018-12" db="EMBL/GenBank/DDBJ databases">
        <title>The complete genome of Metarhizium rileyi, a key fungal pathogen of Lepidoptera.</title>
        <authorList>
            <person name="Binneck E."/>
            <person name="Lastra C.C.L."/>
            <person name="Sosa-Gomez D.R."/>
        </authorList>
    </citation>
    <scope>NUCLEOTIDE SEQUENCE [LARGE SCALE GENOMIC DNA]</scope>
    <source>
        <strain evidence="3">Cep018-CH2</strain>
    </source>
</reference>
<organism evidence="2 3">
    <name type="scientific">Metarhizium rileyi (strain RCEF 4871)</name>
    <name type="common">Nomuraea rileyi</name>
    <dbReference type="NCBI Taxonomy" id="1649241"/>
    <lineage>
        <taxon>Eukaryota</taxon>
        <taxon>Fungi</taxon>
        <taxon>Dikarya</taxon>
        <taxon>Ascomycota</taxon>
        <taxon>Pezizomycotina</taxon>
        <taxon>Sordariomycetes</taxon>
        <taxon>Hypocreomycetidae</taxon>
        <taxon>Hypocreales</taxon>
        <taxon>Clavicipitaceae</taxon>
        <taxon>Metarhizium</taxon>
    </lineage>
</organism>
<protein>
    <submittedName>
        <fullName evidence="2">Uncharacterized protein</fullName>
    </submittedName>
</protein>
<gene>
    <name evidence="2" type="ORF">ED733_007150</name>
</gene>
<proteinExistence type="predicted"/>
<dbReference type="AlphaFoldDB" id="A0A5C6GE25"/>